<keyword evidence="4" id="KW-1185">Reference proteome</keyword>
<dbReference type="InterPro" id="IPR011989">
    <property type="entry name" value="ARM-like"/>
</dbReference>
<comment type="caution">
    <text evidence="3">The sequence shown here is derived from an EMBL/GenBank/DDBJ whole genome shotgun (WGS) entry which is preliminary data.</text>
</comment>
<keyword evidence="1" id="KW-0677">Repeat</keyword>
<gene>
    <name evidence="3" type="ORF">NQ314_000839</name>
</gene>
<accession>A0AAV8ZTQ5</accession>
<evidence type="ECO:0000313" key="4">
    <source>
        <dbReference type="Proteomes" id="UP001162156"/>
    </source>
</evidence>
<keyword evidence="2" id="KW-0833">Ubl conjugation pathway</keyword>
<protein>
    <recommendedName>
        <fullName evidence="5">CLASP N-terminal domain-containing protein</fullName>
    </recommendedName>
</protein>
<dbReference type="EMBL" id="JANEYF010000242">
    <property type="protein sequence ID" value="KAJ8971202.1"/>
    <property type="molecule type" value="Genomic_DNA"/>
</dbReference>
<sequence>MATRRCFGAARSSDIITDLLLRFGPVLQAFHSQILSALLPQLCSQRQAVRKRTISACSNLVLSCNNTLYEKLIDHLFDGLMSDQNNSQVRTYVQCVAAVW</sequence>
<evidence type="ECO:0000256" key="1">
    <source>
        <dbReference type="ARBA" id="ARBA00022737"/>
    </source>
</evidence>
<dbReference type="SUPFAM" id="SSF48371">
    <property type="entry name" value="ARM repeat"/>
    <property type="match status" value="1"/>
</dbReference>
<dbReference type="Gene3D" id="1.25.10.10">
    <property type="entry name" value="Leucine-rich Repeat Variant"/>
    <property type="match status" value="1"/>
</dbReference>
<dbReference type="GO" id="GO:0010265">
    <property type="term" value="P:SCF complex assembly"/>
    <property type="evidence" value="ECO:0007669"/>
    <property type="project" value="InterPro"/>
</dbReference>
<dbReference type="InterPro" id="IPR039852">
    <property type="entry name" value="CAND1/CAND2"/>
</dbReference>
<evidence type="ECO:0000313" key="3">
    <source>
        <dbReference type="EMBL" id="KAJ8971202.1"/>
    </source>
</evidence>
<dbReference type="Proteomes" id="UP001162156">
    <property type="component" value="Unassembled WGS sequence"/>
</dbReference>
<proteinExistence type="predicted"/>
<dbReference type="PANTHER" id="PTHR12696">
    <property type="entry name" value="TIP120"/>
    <property type="match status" value="1"/>
</dbReference>
<dbReference type="InterPro" id="IPR016024">
    <property type="entry name" value="ARM-type_fold"/>
</dbReference>
<name>A0AAV8ZTQ5_9CUCU</name>
<dbReference type="AlphaFoldDB" id="A0AAV8ZTQ5"/>
<evidence type="ECO:0008006" key="5">
    <source>
        <dbReference type="Google" id="ProtNLM"/>
    </source>
</evidence>
<evidence type="ECO:0000256" key="2">
    <source>
        <dbReference type="ARBA" id="ARBA00022786"/>
    </source>
</evidence>
<organism evidence="3 4">
    <name type="scientific">Rhamnusium bicolor</name>
    <dbReference type="NCBI Taxonomy" id="1586634"/>
    <lineage>
        <taxon>Eukaryota</taxon>
        <taxon>Metazoa</taxon>
        <taxon>Ecdysozoa</taxon>
        <taxon>Arthropoda</taxon>
        <taxon>Hexapoda</taxon>
        <taxon>Insecta</taxon>
        <taxon>Pterygota</taxon>
        <taxon>Neoptera</taxon>
        <taxon>Endopterygota</taxon>
        <taxon>Coleoptera</taxon>
        <taxon>Polyphaga</taxon>
        <taxon>Cucujiformia</taxon>
        <taxon>Chrysomeloidea</taxon>
        <taxon>Cerambycidae</taxon>
        <taxon>Lepturinae</taxon>
        <taxon>Rhagiini</taxon>
        <taxon>Rhamnusium</taxon>
    </lineage>
</organism>
<reference evidence="3" key="1">
    <citation type="journal article" date="2023" name="Insect Mol. Biol.">
        <title>Genome sequencing provides insights into the evolution of gene families encoding plant cell wall-degrading enzymes in longhorned beetles.</title>
        <authorList>
            <person name="Shin N.R."/>
            <person name="Okamura Y."/>
            <person name="Kirsch R."/>
            <person name="Pauchet Y."/>
        </authorList>
    </citation>
    <scope>NUCLEOTIDE SEQUENCE</scope>
    <source>
        <strain evidence="3">RBIC_L_NR</strain>
    </source>
</reference>